<dbReference type="InterPro" id="IPR009057">
    <property type="entry name" value="Homeodomain-like_sf"/>
</dbReference>
<comment type="caution">
    <text evidence="5">The sequence shown here is derived from an EMBL/GenBank/DDBJ whole genome shotgun (WGS) entry which is preliminary data.</text>
</comment>
<dbReference type="InterPro" id="IPR035472">
    <property type="entry name" value="RpiR-like_SIS"/>
</dbReference>
<sequence length="308" mass="34465">MLLIRPKECQDPYETLFHEMIETALTADPARIDDRILAVYDDLSPRQQRLADVVLECGGDLVGYSATTLARKAGVSKATAARLFQRLGYHRFEDARYAAARVPWASPLRGLGQEVPQAEQDALGEHLNREVENLQRSNRSIDRTALQRAIQLLSAKRVVWVGGFRMSYAIARYLQSVLRNVRAGVRPISDSAWELAEVFAEIGTDDVLVLAAFRRRPPQVERILQVLAERSVPVILLSDMTAAPSSRGDVVHLRCHSRGATIFDSHTVAFSLINFLCSQVGTRCLERTDAHINDVERLHDAFGDIIPR</sequence>
<evidence type="ECO:0000256" key="3">
    <source>
        <dbReference type="ARBA" id="ARBA00023163"/>
    </source>
</evidence>
<dbReference type="PANTHER" id="PTHR30514:SF18">
    <property type="entry name" value="RPIR-FAMILY TRANSCRIPTIONAL REGULATOR"/>
    <property type="match status" value="1"/>
</dbReference>
<keyword evidence="1" id="KW-0805">Transcription regulation</keyword>
<dbReference type="EMBL" id="QPMH01000020">
    <property type="protein sequence ID" value="RDD60796.1"/>
    <property type="molecule type" value="Genomic_DNA"/>
</dbReference>
<dbReference type="SUPFAM" id="SSF53697">
    <property type="entry name" value="SIS domain"/>
    <property type="match status" value="1"/>
</dbReference>
<keyword evidence="6" id="KW-1185">Reference proteome</keyword>
<dbReference type="InterPro" id="IPR001347">
    <property type="entry name" value="SIS_dom"/>
</dbReference>
<feature type="domain" description="HTH rpiR-type" evidence="4">
    <location>
        <begin position="30"/>
        <end position="106"/>
    </location>
</feature>
<dbReference type="Pfam" id="PF01380">
    <property type="entry name" value="SIS"/>
    <property type="match status" value="1"/>
</dbReference>
<evidence type="ECO:0000259" key="4">
    <source>
        <dbReference type="PROSITE" id="PS51071"/>
    </source>
</evidence>
<keyword evidence="3" id="KW-0804">Transcription</keyword>
<dbReference type="InterPro" id="IPR046348">
    <property type="entry name" value="SIS_dom_sf"/>
</dbReference>
<dbReference type="InterPro" id="IPR000281">
    <property type="entry name" value="HTH_RpiR"/>
</dbReference>
<protein>
    <submittedName>
        <fullName evidence="5">MurR/RpiR family transcriptional regulator</fullName>
    </submittedName>
</protein>
<name>A0A369TD07_9PROT</name>
<dbReference type="GO" id="GO:1901135">
    <property type="term" value="P:carbohydrate derivative metabolic process"/>
    <property type="evidence" value="ECO:0007669"/>
    <property type="project" value="InterPro"/>
</dbReference>
<dbReference type="Gene3D" id="1.10.10.10">
    <property type="entry name" value="Winged helix-like DNA-binding domain superfamily/Winged helix DNA-binding domain"/>
    <property type="match status" value="1"/>
</dbReference>
<dbReference type="GO" id="GO:0097367">
    <property type="term" value="F:carbohydrate derivative binding"/>
    <property type="evidence" value="ECO:0007669"/>
    <property type="project" value="InterPro"/>
</dbReference>
<evidence type="ECO:0000256" key="1">
    <source>
        <dbReference type="ARBA" id="ARBA00023015"/>
    </source>
</evidence>
<accession>A0A369TD07</accession>
<dbReference type="PANTHER" id="PTHR30514">
    <property type="entry name" value="GLUCOKINASE"/>
    <property type="match status" value="1"/>
</dbReference>
<dbReference type="InterPro" id="IPR036388">
    <property type="entry name" value="WH-like_DNA-bd_sf"/>
</dbReference>
<gene>
    <name evidence="5" type="ORF">DRB17_16505</name>
</gene>
<dbReference type="GO" id="GO:0003700">
    <property type="term" value="F:DNA-binding transcription factor activity"/>
    <property type="evidence" value="ECO:0007669"/>
    <property type="project" value="InterPro"/>
</dbReference>
<organism evidence="5 6">
    <name type="scientific">Ferruginivarius sediminum</name>
    <dbReference type="NCBI Taxonomy" id="2661937"/>
    <lineage>
        <taxon>Bacteria</taxon>
        <taxon>Pseudomonadati</taxon>
        <taxon>Pseudomonadota</taxon>
        <taxon>Alphaproteobacteria</taxon>
        <taxon>Rhodospirillales</taxon>
        <taxon>Rhodospirillaceae</taxon>
        <taxon>Ferruginivarius</taxon>
    </lineage>
</organism>
<dbReference type="InterPro" id="IPR047640">
    <property type="entry name" value="RpiR-like"/>
</dbReference>
<dbReference type="SUPFAM" id="SSF46689">
    <property type="entry name" value="Homeodomain-like"/>
    <property type="match status" value="1"/>
</dbReference>
<dbReference type="Proteomes" id="UP000253941">
    <property type="component" value="Unassembled WGS sequence"/>
</dbReference>
<dbReference type="PROSITE" id="PS51071">
    <property type="entry name" value="HTH_RPIR"/>
    <property type="match status" value="1"/>
</dbReference>
<evidence type="ECO:0000256" key="2">
    <source>
        <dbReference type="ARBA" id="ARBA00023125"/>
    </source>
</evidence>
<evidence type="ECO:0000313" key="5">
    <source>
        <dbReference type="EMBL" id="RDD60796.1"/>
    </source>
</evidence>
<reference evidence="5 6" key="1">
    <citation type="submission" date="2018-07" db="EMBL/GenBank/DDBJ databases">
        <title>Venubactetium sediminum gen. nov., sp. nov., isolated from a marine solar saltern.</title>
        <authorList>
            <person name="Wang S."/>
        </authorList>
    </citation>
    <scope>NUCLEOTIDE SEQUENCE [LARGE SCALE GENOMIC DNA]</scope>
    <source>
        <strain evidence="5 6">WD2A32</strain>
    </source>
</reference>
<proteinExistence type="predicted"/>
<dbReference type="GO" id="GO:0003677">
    <property type="term" value="F:DNA binding"/>
    <property type="evidence" value="ECO:0007669"/>
    <property type="project" value="UniProtKB-KW"/>
</dbReference>
<dbReference type="CDD" id="cd05013">
    <property type="entry name" value="SIS_RpiR"/>
    <property type="match status" value="1"/>
</dbReference>
<keyword evidence="2" id="KW-0238">DNA-binding</keyword>
<evidence type="ECO:0000313" key="6">
    <source>
        <dbReference type="Proteomes" id="UP000253941"/>
    </source>
</evidence>
<dbReference type="AlphaFoldDB" id="A0A369TD07"/>
<dbReference type="Gene3D" id="3.40.50.10490">
    <property type="entry name" value="Glucose-6-phosphate isomerase like protein, domain 1"/>
    <property type="match status" value="1"/>
</dbReference>